<accession>A0A4Z2F7F3</accession>
<gene>
    <name evidence="2" type="ORF">EYF80_053045</name>
</gene>
<feature type="region of interest" description="Disordered" evidence="1">
    <location>
        <begin position="27"/>
        <end position="113"/>
    </location>
</feature>
<feature type="compositionally biased region" description="Basic and acidic residues" evidence="1">
    <location>
        <begin position="60"/>
        <end position="73"/>
    </location>
</feature>
<sequence length="287" mass="31284">MKMKKMKFFTRCAVRLPLRVYENVSDVTTRENNKTSPPPDNITGTTSPDNITGTTSPGQHHRDNITGQHHRDNITGTTSPDNITGTTSPGQHHRTTSPGQHHRDNITGTTSPGHGTAAPLVFLCLEAAGEEILLGNPSSWGNFSKASFRLNSNIGNDVGNDVGNSVGNSVENSVENSVGNDVENHVGNDVGNDVDNDVVRGVLDVLQQYEENKFLSENESESSPDASTTSLQERNDDEESSPFGSQERPIIRLSDYPIIRSEGEPTADRELPQRSTTHLNIPCFPFH</sequence>
<dbReference type="Proteomes" id="UP000314294">
    <property type="component" value="Unassembled WGS sequence"/>
</dbReference>
<feature type="compositionally biased region" description="Polar residues" evidence="1">
    <location>
        <begin position="217"/>
        <end position="232"/>
    </location>
</feature>
<feature type="compositionally biased region" description="Polar residues" evidence="1">
    <location>
        <begin position="74"/>
        <end position="90"/>
    </location>
</feature>
<protein>
    <submittedName>
        <fullName evidence="2">Uncharacterized protein</fullName>
    </submittedName>
</protein>
<feature type="compositionally biased region" description="Basic and acidic residues" evidence="1">
    <location>
        <begin position="261"/>
        <end position="272"/>
    </location>
</feature>
<feature type="compositionally biased region" description="Polar residues" evidence="1">
    <location>
        <begin position="42"/>
        <end position="58"/>
    </location>
</feature>
<comment type="caution">
    <text evidence="2">The sequence shown here is derived from an EMBL/GenBank/DDBJ whole genome shotgun (WGS) entry which is preliminary data.</text>
</comment>
<evidence type="ECO:0000313" key="2">
    <source>
        <dbReference type="EMBL" id="TNN36783.1"/>
    </source>
</evidence>
<dbReference type="EMBL" id="SRLO01001572">
    <property type="protein sequence ID" value="TNN36783.1"/>
    <property type="molecule type" value="Genomic_DNA"/>
</dbReference>
<name>A0A4Z2F7F3_9TELE</name>
<reference evidence="2 3" key="1">
    <citation type="submission" date="2019-03" db="EMBL/GenBank/DDBJ databases">
        <title>First draft genome of Liparis tanakae, snailfish: a comprehensive survey of snailfish specific genes.</title>
        <authorList>
            <person name="Kim W."/>
            <person name="Song I."/>
            <person name="Jeong J.-H."/>
            <person name="Kim D."/>
            <person name="Kim S."/>
            <person name="Ryu S."/>
            <person name="Song J.Y."/>
            <person name="Lee S.K."/>
        </authorList>
    </citation>
    <scope>NUCLEOTIDE SEQUENCE [LARGE SCALE GENOMIC DNA]</scope>
    <source>
        <tissue evidence="2">Muscle</tissue>
    </source>
</reference>
<proteinExistence type="predicted"/>
<evidence type="ECO:0000256" key="1">
    <source>
        <dbReference type="SAM" id="MobiDB-lite"/>
    </source>
</evidence>
<dbReference type="AlphaFoldDB" id="A0A4Z2F7F3"/>
<keyword evidence="3" id="KW-1185">Reference proteome</keyword>
<feature type="region of interest" description="Disordered" evidence="1">
    <location>
        <begin position="213"/>
        <end position="287"/>
    </location>
</feature>
<evidence type="ECO:0000313" key="3">
    <source>
        <dbReference type="Proteomes" id="UP000314294"/>
    </source>
</evidence>
<organism evidence="2 3">
    <name type="scientific">Liparis tanakae</name>
    <name type="common">Tanaka's snailfish</name>
    <dbReference type="NCBI Taxonomy" id="230148"/>
    <lineage>
        <taxon>Eukaryota</taxon>
        <taxon>Metazoa</taxon>
        <taxon>Chordata</taxon>
        <taxon>Craniata</taxon>
        <taxon>Vertebrata</taxon>
        <taxon>Euteleostomi</taxon>
        <taxon>Actinopterygii</taxon>
        <taxon>Neopterygii</taxon>
        <taxon>Teleostei</taxon>
        <taxon>Neoteleostei</taxon>
        <taxon>Acanthomorphata</taxon>
        <taxon>Eupercaria</taxon>
        <taxon>Perciformes</taxon>
        <taxon>Cottioidei</taxon>
        <taxon>Cottales</taxon>
        <taxon>Liparidae</taxon>
        <taxon>Liparis</taxon>
    </lineage>
</organism>